<proteinExistence type="predicted"/>
<evidence type="ECO:0000256" key="2">
    <source>
        <dbReference type="SAM" id="Phobius"/>
    </source>
</evidence>
<feature type="region of interest" description="Disordered" evidence="1">
    <location>
        <begin position="144"/>
        <end position="189"/>
    </location>
</feature>
<keyword evidence="3" id="KW-1185">Reference proteome</keyword>
<feature type="compositionally biased region" description="Polar residues" evidence="1">
    <location>
        <begin position="144"/>
        <end position="158"/>
    </location>
</feature>
<keyword evidence="2" id="KW-1133">Transmembrane helix</keyword>
<feature type="compositionally biased region" description="Polar residues" evidence="1">
    <location>
        <begin position="263"/>
        <end position="277"/>
    </location>
</feature>
<feature type="compositionally biased region" description="Polar residues" evidence="1">
    <location>
        <begin position="476"/>
        <end position="485"/>
    </location>
</feature>
<sequence length="525" mass="57623">MLQRMPEFSKDTMKITLYTLVFLFSLPWSLNGHLTTSLKNTEVTNTAENTSRQRDYTIDSGTKNVVSLSRSVQMQHITSQPEQQGIRLRATNGEDETSRTKRNVNDDTHNLTTASTQLDEKILPKGLLKPIESSHRPHTIYLSQTENATQFNVSTKPPNVTRADVSPKEKTSSGLSETQNGTQETPTSLFSGLYDVQANKKVTESVKNNTSKDLQTVQPLMKTTYQPSPVTHPHTSAITTVSDFNGTVSNSGVKTTERKVTDKWTSTQEPEPETSSVTKPTKMLTTTKKATTKRSPPPSKDKQQANPGPAVAAVIGTTFVLMFIAIIFILIRKRKIQQRQLENPEWAGPSPFLDGDVQPNLPNVDESETINRQGFNQMSISRYLSQRLSKHLTLGRNTSEEVLMGDILQGSTFGRKNPDEVQTPNGKPTTKGSTERKDNKIQEVQASVDSSDSKTPVPGSAHEPVTENKESKQTDDLTPSLSSGPRTVIKLPPPLVSIDLDSLSEDAAPLQTSDGGTVPPAPPLP</sequence>
<feature type="compositionally biased region" description="Polar residues" evidence="1">
    <location>
        <begin position="410"/>
        <end position="432"/>
    </location>
</feature>
<evidence type="ECO:0000256" key="1">
    <source>
        <dbReference type="SAM" id="MobiDB-lite"/>
    </source>
</evidence>
<feature type="compositionally biased region" description="Basic and acidic residues" evidence="1">
    <location>
        <begin position="464"/>
        <end position="475"/>
    </location>
</feature>
<dbReference type="KEGG" id="caua:113058675"/>
<dbReference type="RefSeq" id="XP_026082589.1">
    <property type="nucleotide sequence ID" value="XM_026226804.1"/>
</dbReference>
<accession>A0A6P6LDE7</accession>
<gene>
    <name evidence="4" type="primary">LOC113058675</name>
</gene>
<evidence type="ECO:0000313" key="3">
    <source>
        <dbReference type="Proteomes" id="UP000515129"/>
    </source>
</evidence>
<reference evidence="4" key="1">
    <citation type="submission" date="2025-08" db="UniProtKB">
        <authorList>
            <consortium name="RefSeq"/>
        </authorList>
    </citation>
    <scope>IDENTIFICATION</scope>
    <source>
        <strain evidence="4">Wakin</strain>
        <tissue evidence="4">Muscle</tissue>
    </source>
</reference>
<name>A0A6P6LDE7_CARAU</name>
<feature type="compositionally biased region" description="Polar residues" evidence="1">
    <location>
        <begin position="442"/>
        <end position="454"/>
    </location>
</feature>
<feature type="compositionally biased region" description="Low complexity" evidence="1">
    <location>
        <begin position="278"/>
        <end position="289"/>
    </location>
</feature>
<organism evidence="3 4">
    <name type="scientific">Carassius auratus</name>
    <name type="common">Goldfish</name>
    <dbReference type="NCBI Taxonomy" id="7957"/>
    <lineage>
        <taxon>Eukaryota</taxon>
        <taxon>Metazoa</taxon>
        <taxon>Chordata</taxon>
        <taxon>Craniata</taxon>
        <taxon>Vertebrata</taxon>
        <taxon>Euteleostomi</taxon>
        <taxon>Actinopterygii</taxon>
        <taxon>Neopterygii</taxon>
        <taxon>Teleostei</taxon>
        <taxon>Ostariophysi</taxon>
        <taxon>Cypriniformes</taxon>
        <taxon>Cyprinidae</taxon>
        <taxon>Cyprininae</taxon>
        <taxon>Carassius</taxon>
    </lineage>
</organism>
<protein>
    <submittedName>
        <fullName evidence="4">Protein EVI2B-like isoform X1</fullName>
    </submittedName>
</protein>
<dbReference type="AlphaFoldDB" id="A0A6P6LDE7"/>
<evidence type="ECO:0000313" key="4">
    <source>
        <dbReference type="RefSeq" id="XP_026082589.1"/>
    </source>
</evidence>
<feature type="region of interest" description="Disordered" evidence="1">
    <location>
        <begin position="249"/>
        <end position="308"/>
    </location>
</feature>
<feature type="region of interest" description="Disordered" evidence="1">
    <location>
        <begin position="410"/>
        <end position="525"/>
    </location>
</feature>
<feature type="transmembrane region" description="Helical" evidence="2">
    <location>
        <begin position="310"/>
        <end position="331"/>
    </location>
</feature>
<keyword evidence="2" id="KW-0472">Membrane</keyword>
<feature type="compositionally biased region" description="Polar residues" evidence="1">
    <location>
        <begin position="172"/>
        <end position="189"/>
    </location>
</feature>
<dbReference type="OrthoDB" id="9451284at2759"/>
<keyword evidence="2" id="KW-0812">Transmembrane</keyword>
<dbReference type="Proteomes" id="UP000515129">
    <property type="component" value="Chromosome 40"/>
</dbReference>
<dbReference type="GeneID" id="113058675"/>